<name>A0A0M9VPU4_9BASI</name>
<dbReference type="PANTHER" id="PTHR19321:SF41">
    <property type="entry name" value="FASCETTO-RELATED"/>
    <property type="match status" value="1"/>
</dbReference>
<organism evidence="3 4">
    <name type="scientific">Malassezia pachydermatis</name>
    <dbReference type="NCBI Taxonomy" id="77020"/>
    <lineage>
        <taxon>Eukaryota</taxon>
        <taxon>Fungi</taxon>
        <taxon>Dikarya</taxon>
        <taxon>Basidiomycota</taxon>
        <taxon>Ustilaginomycotina</taxon>
        <taxon>Malasseziomycetes</taxon>
        <taxon>Malasseziales</taxon>
        <taxon>Malasseziaceae</taxon>
        <taxon>Malassezia</taxon>
    </lineage>
</organism>
<evidence type="ECO:0000256" key="2">
    <source>
        <dbReference type="SAM" id="MobiDB-lite"/>
    </source>
</evidence>
<dbReference type="GeneID" id="28727234"/>
<reference evidence="3 4" key="1">
    <citation type="submission" date="2015-07" db="EMBL/GenBank/DDBJ databases">
        <title>Draft Genome Sequence of Malassezia furfur CBS1878 and Malassezia pachydermatis CBS1879.</title>
        <authorList>
            <person name="Triana S."/>
            <person name="Ohm R."/>
            <person name="Gonzalez A."/>
            <person name="DeCock H."/>
            <person name="Restrepo S."/>
            <person name="Celis A."/>
        </authorList>
    </citation>
    <scope>NUCLEOTIDE SEQUENCE [LARGE SCALE GENOMIC DNA]</scope>
    <source>
        <strain evidence="3 4">CBS 1879</strain>
    </source>
</reference>
<dbReference type="STRING" id="77020.A0A0M9VPU4"/>
<keyword evidence="1" id="KW-0175">Coiled coil</keyword>
<comment type="caution">
    <text evidence="3">The sequence shown here is derived from an EMBL/GenBank/DDBJ whole genome shotgun (WGS) entry which is preliminary data.</text>
</comment>
<dbReference type="OrthoDB" id="642895at2759"/>
<accession>A0A0M9VPU4</accession>
<dbReference type="PANTHER" id="PTHR19321">
    <property type="entry name" value="PROTEIN REGULATOR OF CYTOKINESIS 1 PRC1-RELATED"/>
    <property type="match status" value="1"/>
</dbReference>
<dbReference type="GO" id="GO:0008017">
    <property type="term" value="F:microtubule binding"/>
    <property type="evidence" value="ECO:0007669"/>
    <property type="project" value="InterPro"/>
</dbReference>
<dbReference type="AlphaFoldDB" id="A0A0M9VPU4"/>
<sequence>MDASTLSALIDASSEELAQLHKRLGCPPEELEKAMADLKACIRDAIHAQVHDVQTRVEKVEETCRKHEERIQLLCKVTGATHTPPPSSEALLAQQAQLAAEQTRLESLYESHRDQCDLVLSQAKALNECMSQAGGEPTLPPDVDGMRNVTPDTLRQLEAYLHRVQDVYKERKLQMEAQITEILQLWSELHIMPKVTVHAGRAVALTEQDTQTRFHLAILEYTQQVPVLDADKAFHGQFDPMPLPASSQGDATPDLLQPTNAILEQSVELRTSLEREKSERESNIQSYYDELCELWMRFDVPETEMDAFVLDHRGSTLDVVEAYRTELEKMRVLKTQHMALFIAKTREQIWEQWDALYMSEAERESSFPAYFLTLPSDDDLVSASFDWDELLAQHEAVYTKLTEMLEQRAPILQLIGRYRAICDEARALEESAQDGTRLLGRGNRGDPGRLLREEKMRKRVKVQKPKLEQELLKVLPNWEAEHNMPFLMDGVRFIDYLRDQLGGAKENPRSARRPGAPSTDRLGASRTANHVPSAAASDAPLKRPPTTRPVSVAATHRRAPTSASASGPGATRGRTASQSRTAPYHVASTPSAKVGVTSSASTLPDALLTPPSHTSSAASLASSTSSHTRTPSSLVASSLSRAHTPALPRW</sequence>
<dbReference type="EMBL" id="LGAV01000003">
    <property type="protein sequence ID" value="KOS14799.1"/>
    <property type="molecule type" value="Genomic_DNA"/>
</dbReference>
<evidence type="ECO:0000256" key="1">
    <source>
        <dbReference type="SAM" id="Coils"/>
    </source>
</evidence>
<dbReference type="Proteomes" id="UP000037751">
    <property type="component" value="Unassembled WGS sequence"/>
</dbReference>
<dbReference type="InterPro" id="IPR007145">
    <property type="entry name" value="MAP65_Ase1_PRC1"/>
</dbReference>
<dbReference type="VEuPathDB" id="FungiDB:Malapachy_0846"/>
<feature type="compositionally biased region" description="Low complexity" evidence="2">
    <location>
        <begin position="608"/>
        <end position="633"/>
    </location>
</feature>
<dbReference type="Pfam" id="PF03999">
    <property type="entry name" value="MAP65_ASE1"/>
    <property type="match status" value="1"/>
</dbReference>
<dbReference type="GO" id="GO:0005737">
    <property type="term" value="C:cytoplasm"/>
    <property type="evidence" value="ECO:0007669"/>
    <property type="project" value="TreeGrafter"/>
</dbReference>
<feature type="region of interest" description="Disordered" evidence="2">
    <location>
        <begin position="504"/>
        <end position="650"/>
    </location>
</feature>
<protein>
    <submittedName>
        <fullName evidence="3">Microtubule associated protein</fullName>
    </submittedName>
</protein>
<evidence type="ECO:0000313" key="4">
    <source>
        <dbReference type="Proteomes" id="UP000037751"/>
    </source>
</evidence>
<dbReference type="GO" id="GO:1990023">
    <property type="term" value="C:mitotic spindle midzone"/>
    <property type="evidence" value="ECO:0007669"/>
    <property type="project" value="TreeGrafter"/>
</dbReference>
<gene>
    <name evidence="3" type="ORF">Malapachy_0846</name>
</gene>
<dbReference type="GO" id="GO:0051256">
    <property type="term" value="P:mitotic spindle midzone assembly"/>
    <property type="evidence" value="ECO:0007669"/>
    <property type="project" value="TreeGrafter"/>
</dbReference>
<feature type="coiled-coil region" evidence="1">
    <location>
        <begin position="50"/>
        <end position="77"/>
    </location>
</feature>
<dbReference type="RefSeq" id="XP_017992431.1">
    <property type="nucleotide sequence ID" value="XM_018135359.1"/>
</dbReference>
<dbReference type="Gene3D" id="1.20.58.1520">
    <property type="match status" value="1"/>
</dbReference>
<proteinExistence type="predicted"/>
<keyword evidence="4" id="KW-1185">Reference proteome</keyword>
<feature type="compositionally biased region" description="Polar residues" evidence="2">
    <location>
        <begin position="588"/>
        <end position="602"/>
    </location>
</feature>
<evidence type="ECO:0000313" key="3">
    <source>
        <dbReference type="EMBL" id="KOS14799.1"/>
    </source>
</evidence>
<feature type="compositionally biased region" description="Low complexity" evidence="2">
    <location>
        <begin position="560"/>
        <end position="574"/>
    </location>
</feature>